<evidence type="ECO:0000259" key="1">
    <source>
        <dbReference type="Pfam" id="PF00561"/>
    </source>
</evidence>
<dbReference type="RefSeq" id="XP_018073816.1">
    <property type="nucleotide sequence ID" value="XM_018214677.1"/>
</dbReference>
<keyword evidence="3" id="KW-1185">Reference proteome</keyword>
<dbReference type="AlphaFoldDB" id="A0A194XH44"/>
<accession>A0A194XH44</accession>
<dbReference type="SUPFAM" id="SSF53474">
    <property type="entry name" value="alpha/beta-Hydrolases"/>
    <property type="match status" value="1"/>
</dbReference>
<dbReference type="InterPro" id="IPR029058">
    <property type="entry name" value="AB_hydrolase_fold"/>
</dbReference>
<dbReference type="Pfam" id="PF00561">
    <property type="entry name" value="Abhydrolase_1"/>
    <property type="match status" value="1"/>
</dbReference>
<feature type="domain" description="AB hydrolase-1" evidence="1">
    <location>
        <begin position="31"/>
        <end position="298"/>
    </location>
</feature>
<dbReference type="GeneID" id="28824403"/>
<reference evidence="2 3" key="1">
    <citation type="submission" date="2015-10" db="EMBL/GenBank/DDBJ databases">
        <title>Full genome of DAOMC 229536 Phialocephala scopiformis, a fungal endophyte of spruce producing the potent anti-insectan compound rugulosin.</title>
        <authorList>
            <consortium name="DOE Joint Genome Institute"/>
            <person name="Walker A.K."/>
            <person name="Frasz S.L."/>
            <person name="Seifert K.A."/>
            <person name="Miller J.D."/>
            <person name="Mondo S.J."/>
            <person name="Labutti K."/>
            <person name="Lipzen A."/>
            <person name="Dockter R."/>
            <person name="Kennedy M."/>
            <person name="Grigoriev I.V."/>
            <person name="Spatafora J.W."/>
        </authorList>
    </citation>
    <scope>NUCLEOTIDE SEQUENCE [LARGE SCALE GENOMIC DNA]</scope>
    <source>
        <strain evidence="2 3">CBS 120377</strain>
    </source>
</reference>
<evidence type="ECO:0000313" key="3">
    <source>
        <dbReference type="Proteomes" id="UP000070700"/>
    </source>
</evidence>
<keyword evidence="2" id="KW-0378">Hydrolase</keyword>
<dbReference type="InParanoid" id="A0A194XH44"/>
<dbReference type="OrthoDB" id="2498029at2759"/>
<protein>
    <submittedName>
        <fullName evidence="2">Alpha/beta-hydrolase</fullName>
    </submittedName>
</protein>
<evidence type="ECO:0000313" key="2">
    <source>
        <dbReference type="EMBL" id="KUJ19461.1"/>
    </source>
</evidence>
<dbReference type="Gene3D" id="3.40.50.1820">
    <property type="entry name" value="alpha/beta hydrolase"/>
    <property type="match status" value="1"/>
</dbReference>
<dbReference type="InterPro" id="IPR000073">
    <property type="entry name" value="AB_hydrolase_1"/>
</dbReference>
<organism evidence="2 3">
    <name type="scientific">Mollisia scopiformis</name>
    <name type="common">Conifer needle endophyte fungus</name>
    <name type="synonym">Phialocephala scopiformis</name>
    <dbReference type="NCBI Taxonomy" id="149040"/>
    <lineage>
        <taxon>Eukaryota</taxon>
        <taxon>Fungi</taxon>
        <taxon>Dikarya</taxon>
        <taxon>Ascomycota</taxon>
        <taxon>Pezizomycotina</taxon>
        <taxon>Leotiomycetes</taxon>
        <taxon>Helotiales</taxon>
        <taxon>Mollisiaceae</taxon>
        <taxon>Mollisia</taxon>
    </lineage>
</organism>
<name>A0A194XH44_MOLSC</name>
<gene>
    <name evidence="2" type="ORF">LY89DRAFT_683296</name>
</gene>
<sequence length="321" mass="35553">MLQSFKTNDGVTLRYVDTGAGSEVEDEGRDWLVLIHGFTGSGTVWQRNVPAFSKEYRVIVPDLRGHGDSDKLRHGFHVCRLAMDLKEMISHLEGSASSNRAWKAIGGSLGCSILWCYASLFTTSPFSHMIFVDQSPLQDYSRYDDWDERFGNRGMNNPAALAGLQETLATSPETAHKGTIAACLSYRSHPLPTDNVASQKSSEDEAFFLTEAMKGNPEFYGRLMADHTSLDWRESIKATFGPESGSETKVLVVASSRSGCFPAEGPMKVVEFVNGGVEKEGFARGEVVEWGGHWCYWEDHEKFDGLCLRFLGEGVGERVNL</sequence>
<proteinExistence type="predicted"/>
<dbReference type="GO" id="GO:0016787">
    <property type="term" value="F:hydrolase activity"/>
    <property type="evidence" value="ECO:0007669"/>
    <property type="project" value="UniProtKB-KW"/>
</dbReference>
<dbReference type="Proteomes" id="UP000070700">
    <property type="component" value="Unassembled WGS sequence"/>
</dbReference>
<dbReference type="KEGG" id="psco:LY89DRAFT_683296"/>
<dbReference type="PANTHER" id="PTHR43329">
    <property type="entry name" value="EPOXIDE HYDROLASE"/>
    <property type="match status" value="1"/>
</dbReference>
<dbReference type="EMBL" id="KQ947411">
    <property type="protein sequence ID" value="KUJ19461.1"/>
    <property type="molecule type" value="Genomic_DNA"/>
</dbReference>